<keyword evidence="3" id="KW-1185">Reference proteome</keyword>
<gene>
    <name evidence="2" type="ORF">D9758_005034</name>
</gene>
<proteinExistence type="predicted"/>
<dbReference type="EMBL" id="JAACJM010000006">
    <property type="protein sequence ID" value="KAF5372109.1"/>
    <property type="molecule type" value="Genomic_DNA"/>
</dbReference>
<feature type="compositionally biased region" description="Low complexity" evidence="1">
    <location>
        <begin position="10"/>
        <end position="19"/>
    </location>
</feature>
<accession>A0A8H5GVP9</accession>
<dbReference type="InterPro" id="IPR014752">
    <property type="entry name" value="Arrestin-like_C"/>
</dbReference>
<comment type="caution">
    <text evidence="2">The sequence shown here is derived from an EMBL/GenBank/DDBJ whole genome shotgun (WGS) entry which is preliminary data.</text>
</comment>
<protein>
    <submittedName>
        <fullName evidence="2">Uncharacterized protein</fullName>
    </submittedName>
</protein>
<evidence type="ECO:0000256" key="1">
    <source>
        <dbReference type="SAM" id="MobiDB-lite"/>
    </source>
</evidence>
<dbReference type="OrthoDB" id="3252135at2759"/>
<feature type="region of interest" description="Disordered" evidence="1">
    <location>
        <begin position="1"/>
        <end position="33"/>
    </location>
</feature>
<dbReference type="Gene3D" id="2.60.40.640">
    <property type="match status" value="1"/>
</dbReference>
<reference evidence="2 3" key="1">
    <citation type="journal article" date="2020" name="ISME J.">
        <title>Uncovering the hidden diversity of litter-decomposition mechanisms in mushroom-forming fungi.</title>
        <authorList>
            <person name="Floudas D."/>
            <person name="Bentzer J."/>
            <person name="Ahren D."/>
            <person name="Johansson T."/>
            <person name="Persson P."/>
            <person name="Tunlid A."/>
        </authorList>
    </citation>
    <scope>NUCLEOTIDE SEQUENCE [LARGE SCALE GENOMIC DNA]</scope>
    <source>
        <strain evidence="2 3">CBS 291.85</strain>
    </source>
</reference>
<name>A0A8H5GVP9_9AGAR</name>
<dbReference type="AlphaFoldDB" id="A0A8H5GVP9"/>
<sequence length="427" mass="47151">MEQTCSFHLPSYPNTTSTPTTPPPDYHSHPEGGEQCLGAATFPRARPTGTYVKKSKSMTIILTSQNPQASMPSYSRNGSVNGFILIENRTSVTEVQVELVGEMSVVIDRDRTTPLVQDHQTLWKYDSTSSDPESSSSSTPCPSAIPFACVFPPTFVSPAIVPVNTEPCSFPLPPSVNFRYPGEFVAAIEYHIKATVIYGRSPSLCFWNKMKTLTIPLSYLPRDRPLYAVSSGISFFSSLKIAPEEWHQTVSAIKPRLEGTVPPIDCSLFVPSLKVYGLSDIIPVHVNLTGPIQSLRELMPLQQHDKMNRQPSLIHIHIVRQVYVSLKNGRHAVRSSVIGEGKVHELPPHIDDTGWTNEVEEGIGTLHWESTIQCSSTVTLGSFRTDGISLKDFIILQVCPVKKSSHFPCHRVEVNIKLVTDAAGFDV</sequence>
<evidence type="ECO:0000313" key="2">
    <source>
        <dbReference type="EMBL" id="KAF5372109.1"/>
    </source>
</evidence>
<dbReference type="Proteomes" id="UP000559256">
    <property type="component" value="Unassembled WGS sequence"/>
</dbReference>
<organism evidence="2 3">
    <name type="scientific">Tetrapyrgos nigripes</name>
    <dbReference type="NCBI Taxonomy" id="182062"/>
    <lineage>
        <taxon>Eukaryota</taxon>
        <taxon>Fungi</taxon>
        <taxon>Dikarya</taxon>
        <taxon>Basidiomycota</taxon>
        <taxon>Agaricomycotina</taxon>
        <taxon>Agaricomycetes</taxon>
        <taxon>Agaricomycetidae</taxon>
        <taxon>Agaricales</taxon>
        <taxon>Marasmiineae</taxon>
        <taxon>Marasmiaceae</taxon>
        <taxon>Tetrapyrgos</taxon>
    </lineage>
</organism>
<evidence type="ECO:0000313" key="3">
    <source>
        <dbReference type="Proteomes" id="UP000559256"/>
    </source>
</evidence>